<gene>
    <name evidence="1" type="ordered locus">MTR_7g011540</name>
</gene>
<dbReference type="EMBL" id="CM001223">
    <property type="protein sequence ID" value="AES77513.1"/>
    <property type="molecule type" value="Genomic_DNA"/>
</dbReference>
<evidence type="ECO:0000313" key="2">
    <source>
        <dbReference type="EnsemblPlants" id="AES77513"/>
    </source>
</evidence>
<dbReference type="Proteomes" id="UP000002051">
    <property type="component" value="Unassembled WGS sequence"/>
</dbReference>
<dbReference type="PaxDb" id="3880-AES77513"/>
<dbReference type="HOGENOM" id="CLU_2889197_0_0_1"/>
<dbReference type="AlphaFoldDB" id="G7L323"/>
<evidence type="ECO:0000313" key="1">
    <source>
        <dbReference type="EMBL" id="AES77513.1"/>
    </source>
</evidence>
<evidence type="ECO:0000313" key="3">
    <source>
        <dbReference type="Proteomes" id="UP000002051"/>
    </source>
</evidence>
<accession>G7L323</accession>
<protein>
    <submittedName>
        <fullName evidence="1 2">Uncharacterized protein</fullName>
    </submittedName>
</protein>
<proteinExistence type="predicted"/>
<reference evidence="1 3" key="2">
    <citation type="journal article" date="2014" name="BMC Genomics">
        <title>An improved genome release (version Mt4.0) for the model legume Medicago truncatula.</title>
        <authorList>
            <person name="Tang H."/>
            <person name="Krishnakumar V."/>
            <person name="Bidwell S."/>
            <person name="Rosen B."/>
            <person name="Chan A."/>
            <person name="Zhou S."/>
            <person name="Gentzbittel L."/>
            <person name="Childs K.L."/>
            <person name="Yandell M."/>
            <person name="Gundlach H."/>
            <person name="Mayer K.F."/>
            <person name="Schwartz D.C."/>
            <person name="Town C.D."/>
        </authorList>
    </citation>
    <scope>GENOME REANNOTATION</scope>
    <source>
        <strain evidence="2 3">cv. Jemalong A17</strain>
    </source>
</reference>
<reference evidence="2" key="3">
    <citation type="submission" date="2015-04" db="UniProtKB">
        <authorList>
            <consortium name="EnsemblPlants"/>
        </authorList>
    </citation>
    <scope>IDENTIFICATION</scope>
    <source>
        <strain evidence="2">cv. Jemalong A17</strain>
    </source>
</reference>
<organism evidence="1 3">
    <name type="scientific">Medicago truncatula</name>
    <name type="common">Barrel medic</name>
    <name type="synonym">Medicago tribuloides</name>
    <dbReference type="NCBI Taxonomy" id="3880"/>
    <lineage>
        <taxon>Eukaryota</taxon>
        <taxon>Viridiplantae</taxon>
        <taxon>Streptophyta</taxon>
        <taxon>Embryophyta</taxon>
        <taxon>Tracheophyta</taxon>
        <taxon>Spermatophyta</taxon>
        <taxon>Magnoliopsida</taxon>
        <taxon>eudicotyledons</taxon>
        <taxon>Gunneridae</taxon>
        <taxon>Pentapetalae</taxon>
        <taxon>rosids</taxon>
        <taxon>fabids</taxon>
        <taxon>Fabales</taxon>
        <taxon>Fabaceae</taxon>
        <taxon>Papilionoideae</taxon>
        <taxon>50 kb inversion clade</taxon>
        <taxon>NPAAA clade</taxon>
        <taxon>Hologalegina</taxon>
        <taxon>IRL clade</taxon>
        <taxon>Trifolieae</taxon>
        <taxon>Medicago</taxon>
    </lineage>
</organism>
<name>G7L323_MEDTR</name>
<dbReference type="EnsemblPlants" id="AES77513">
    <property type="protein sequence ID" value="AES77513"/>
    <property type="gene ID" value="MTR_7g011540"/>
</dbReference>
<sequence>MSQEMLNALAILCIEKDMIEHIDVEIIWETLYGELDILIGIVFCMRSDVFIRLLNVVKSIICN</sequence>
<keyword evidence="3" id="KW-1185">Reference proteome</keyword>
<reference evidence="1 3" key="1">
    <citation type="journal article" date="2011" name="Nature">
        <title>The Medicago genome provides insight into the evolution of rhizobial symbioses.</title>
        <authorList>
            <person name="Young N.D."/>
            <person name="Debelle F."/>
            <person name="Oldroyd G.E."/>
            <person name="Geurts R."/>
            <person name="Cannon S.B."/>
            <person name="Udvardi M.K."/>
            <person name="Benedito V.A."/>
            <person name="Mayer K.F."/>
            <person name="Gouzy J."/>
            <person name="Schoof H."/>
            <person name="Van de Peer Y."/>
            <person name="Proost S."/>
            <person name="Cook D.R."/>
            <person name="Meyers B.C."/>
            <person name="Spannagl M."/>
            <person name="Cheung F."/>
            <person name="De Mita S."/>
            <person name="Krishnakumar V."/>
            <person name="Gundlach H."/>
            <person name="Zhou S."/>
            <person name="Mudge J."/>
            <person name="Bharti A.K."/>
            <person name="Murray J.D."/>
            <person name="Naoumkina M.A."/>
            <person name="Rosen B."/>
            <person name="Silverstein K.A."/>
            <person name="Tang H."/>
            <person name="Rombauts S."/>
            <person name="Zhao P.X."/>
            <person name="Zhou P."/>
            <person name="Barbe V."/>
            <person name="Bardou P."/>
            <person name="Bechner M."/>
            <person name="Bellec A."/>
            <person name="Berger A."/>
            <person name="Berges H."/>
            <person name="Bidwell S."/>
            <person name="Bisseling T."/>
            <person name="Choisne N."/>
            <person name="Couloux A."/>
            <person name="Denny R."/>
            <person name="Deshpande S."/>
            <person name="Dai X."/>
            <person name="Doyle J.J."/>
            <person name="Dudez A.M."/>
            <person name="Farmer A.D."/>
            <person name="Fouteau S."/>
            <person name="Franken C."/>
            <person name="Gibelin C."/>
            <person name="Gish J."/>
            <person name="Goldstein S."/>
            <person name="Gonzalez A.J."/>
            <person name="Green P.J."/>
            <person name="Hallab A."/>
            <person name="Hartog M."/>
            <person name="Hua A."/>
            <person name="Humphray S.J."/>
            <person name="Jeong D.H."/>
            <person name="Jing Y."/>
            <person name="Jocker A."/>
            <person name="Kenton S.M."/>
            <person name="Kim D.J."/>
            <person name="Klee K."/>
            <person name="Lai H."/>
            <person name="Lang C."/>
            <person name="Lin S."/>
            <person name="Macmil S.L."/>
            <person name="Magdelenat G."/>
            <person name="Matthews L."/>
            <person name="McCorrison J."/>
            <person name="Monaghan E.L."/>
            <person name="Mun J.H."/>
            <person name="Najar F.Z."/>
            <person name="Nicholson C."/>
            <person name="Noirot C."/>
            <person name="O'Bleness M."/>
            <person name="Paule C.R."/>
            <person name="Poulain J."/>
            <person name="Prion F."/>
            <person name="Qin B."/>
            <person name="Qu C."/>
            <person name="Retzel E.F."/>
            <person name="Riddle C."/>
            <person name="Sallet E."/>
            <person name="Samain S."/>
            <person name="Samson N."/>
            <person name="Sanders I."/>
            <person name="Saurat O."/>
            <person name="Scarpelli C."/>
            <person name="Schiex T."/>
            <person name="Segurens B."/>
            <person name="Severin A.J."/>
            <person name="Sherrier D.J."/>
            <person name="Shi R."/>
            <person name="Sims S."/>
            <person name="Singer S.R."/>
            <person name="Sinharoy S."/>
            <person name="Sterck L."/>
            <person name="Viollet A."/>
            <person name="Wang B.B."/>
            <person name="Wang K."/>
            <person name="Wang M."/>
            <person name="Wang X."/>
            <person name="Warfsmann J."/>
            <person name="Weissenbach J."/>
            <person name="White D.D."/>
            <person name="White J.D."/>
            <person name="Wiley G.B."/>
            <person name="Wincker P."/>
            <person name="Xing Y."/>
            <person name="Yang L."/>
            <person name="Yao Z."/>
            <person name="Ying F."/>
            <person name="Zhai J."/>
            <person name="Zhou L."/>
            <person name="Zuber A."/>
            <person name="Denarie J."/>
            <person name="Dixon R.A."/>
            <person name="May G.D."/>
            <person name="Schwartz D.C."/>
            <person name="Rogers J."/>
            <person name="Quetier F."/>
            <person name="Town C.D."/>
            <person name="Roe B.A."/>
        </authorList>
    </citation>
    <scope>NUCLEOTIDE SEQUENCE [LARGE SCALE GENOMIC DNA]</scope>
    <source>
        <strain evidence="1">A17</strain>
        <strain evidence="2 3">cv. Jemalong A17</strain>
    </source>
</reference>